<evidence type="ECO:0000313" key="8">
    <source>
        <dbReference type="Proteomes" id="UP001153714"/>
    </source>
</evidence>
<dbReference type="Gene3D" id="3.40.50.2300">
    <property type="match status" value="1"/>
</dbReference>
<dbReference type="InterPro" id="IPR050726">
    <property type="entry name" value="mGluR"/>
</dbReference>
<reference evidence="7" key="2">
    <citation type="submission" date="2022-10" db="EMBL/GenBank/DDBJ databases">
        <authorList>
            <consortium name="ENA_rothamsted_submissions"/>
            <consortium name="culmorum"/>
            <person name="King R."/>
        </authorList>
    </citation>
    <scope>NUCLEOTIDE SEQUENCE</scope>
</reference>
<protein>
    <recommendedName>
        <fullName evidence="6">Receptor ligand binding region domain-containing protein</fullName>
    </recommendedName>
</protein>
<evidence type="ECO:0000256" key="1">
    <source>
        <dbReference type="ARBA" id="ARBA00004370"/>
    </source>
</evidence>
<accession>A0A9N9WDZ7</accession>
<dbReference type="OrthoDB" id="425344at2759"/>
<dbReference type="PANTHER" id="PTHR24060">
    <property type="entry name" value="METABOTROPIC GLUTAMATE RECEPTOR"/>
    <property type="match status" value="1"/>
</dbReference>
<dbReference type="InterPro" id="IPR038550">
    <property type="entry name" value="GPCR_3_9-Cys_sf"/>
</dbReference>
<dbReference type="Proteomes" id="UP001153714">
    <property type="component" value="Chromosome 18"/>
</dbReference>
<keyword evidence="3" id="KW-1133">Transmembrane helix</keyword>
<dbReference type="Pfam" id="PF01094">
    <property type="entry name" value="ANF_receptor"/>
    <property type="match status" value="1"/>
</dbReference>
<gene>
    <name evidence="7" type="ORF">DIATSA_LOCUS5855</name>
</gene>
<keyword evidence="5" id="KW-0325">Glycoprotein</keyword>
<sequence>MAAFREEAARGGVCVAHEEALRAAPTMSEVDAALQRLARGPRVAVCWCEGRTARALLAGQARARHPPLRLVASDGWADRRDVVAGLEPVAHQSLTLRIRSPYLAHFDAYYHSLKPHTNRRNPWFKEFWEQKFNCSLEEAPSGKGRCSGSESLAVGYTQEPKLALVVRGVYALAHALHDMRSATCGEGGGGLCAAMLPLNVSLYRRYIARVRFRAPDGGLVAFDINGDPPPELSEYDVMNLVADGAGGWRYIRVGRWRNGKLRLRGGHAAAARRSVEVRAACSEPCGVGEWARRSGGERARCCWTCVACAPLAVTAPPPAGCALCPPGHRPDALRHGDTLTTFISI</sequence>
<keyword evidence="8" id="KW-1185">Reference proteome</keyword>
<evidence type="ECO:0000256" key="5">
    <source>
        <dbReference type="ARBA" id="ARBA00023180"/>
    </source>
</evidence>
<dbReference type="Gene3D" id="2.10.50.30">
    <property type="entry name" value="GPCR, family 3, nine cysteines domain"/>
    <property type="match status" value="1"/>
</dbReference>
<feature type="domain" description="Receptor ligand binding region" evidence="6">
    <location>
        <begin position="1"/>
        <end position="240"/>
    </location>
</feature>
<evidence type="ECO:0000256" key="3">
    <source>
        <dbReference type="ARBA" id="ARBA00022989"/>
    </source>
</evidence>
<proteinExistence type="predicted"/>
<name>A0A9N9WDZ7_9NEOP</name>
<dbReference type="GO" id="GO:0016020">
    <property type="term" value="C:membrane"/>
    <property type="evidence" value="ECO:0007669"/>
    <property type="project" value="UniProtKB-SubCell"/>
</dbReference>
<evidence type="ECO:0000259" key="6">
    <source>
        <dbReference type="Pfam" id="PF01094"/>
    </source>
</evidence>
<keyword evidence="4" id="KW-0472">Membrane</keyword>
<reference evidence="7" key="1">
    <citation type="submission" date="2021-12" db="EMBL/GenBank/DDBJ databases">
        <authorList>
            <person name="King R."/>
        </authorList>
    </citation>
    <scope>NUCLEOTIDE SEQUENCE</scope>
</reference>
<organism evidence="7 8">
    <name type="scientific">Diatraea saccharalis</name>
    <name type="common">sugarcane borer</name>
    <dbReference type="NCBI Taxonomy" id="40085"/>
    <lineage>
        <taxon>Eukaryota</taxon>
        <taxon>Metazoa</taxon>
        <taxon>Ecdysozoa</taxon>
        <taxon>Arthropoda</taxon>
        <taxon>Hexapoda</taxon>
        <taxon>Insecta</taxon>
        <taxon>Pterygota</taxon>
        <taxon>Neoptera</taxon>
        <taxon>Endopterygota</taxon>
        <taxon>Lepidoptera</taxon>
        <taxon>Glossata</taxon>
        <taxon>Ditrysia</taxon>
        <taxon>Pyraloidea</taxon>
        <taxon>Crambidae</taxon>
        <taxon>Crambinae</taxon>
        <taxon>Diatraea</taxon>
    </lineage>
</organism>
<keyword evidence="2" id="KW-0812">Transmembrane</keyword>
<comment type="subcellular location">
    <subcellularLocation>
        <location evidence="1">Membrane</location>
    </subcellularLocation>
</comment>
<evidence type="ECO:0000256" key="2">
    <source>
        <dbReference type="ARBA" id="ARBA00022692"/>
    </source>
</evidence>
<dbReference type="InterPro" id="IPR001828">
    <property type="entry name" value="ANF_lig-bd_rcpt"/>
</dbReference>
<evidence type="ECO:0000256" key="4">
    <source>
        <dbReference type="ARBA" id="ARBA00023136"/>
    </source>
</evidence>
<dbReference type="EMBL" id="OU893349">
    <property type="protein sequence ID" value="CAG9788013.1"/>
    <property type="molecule type" value="Genomic_DNA"/>
</dbReference>
<evidence type="ECO:0000313" key="7">
    <source>
        <dbReference type="EMBL" id="CAG9788013.1"/>
    </source>
</evidence>
<dbReference type="AlphaFoldDB" id="A0A9N9WDZ7"/>
<dbReference type="SUPFAM" id="SSF53822">
    <property type="entry name" value="Periplasmic binding protein-like I"/>
    <property type="match status" value="1"/>
</dbReference>
<dbReference type="InterPro" id="IPR028082">
    <property type="entry name" value="Peripla_BP_I"/>
</dbReference>